<dbReference type="Proteomes" id="UP000467841">
    <property type="component" value="Unassembled WGS sequence"/>
</dbReference>
<sequence length="343" mass="39018">MSPGYGTFCNYFISEIPENPSETCRFEIRSHKLHLLSIGLRWEGILVCLIFVAASKEELLWRKERSYCATYQAESSSPSMGLGSPQVPHFGTQISESVEEKPEGRSERRRWSQTEDIVLCSSWLNTSKDPLMGNEQKGDAFWKCIADYFNASTKLDGFQRRESNHCKLRWHRINELVCKFVGCYESAQRQKSSGYNEADVLKMAYDIFYADYKLKFNLEYAWIELRNDQKWCAQATFKGDGSSKKRKEPDQSASTFTPQARPEGVKAAKAKGKRSASNSGTAESAAPSAADFQNMLNVKDKDLDVKNRMLKVRLLECLISRTESLTPNELALKDKLVTEMLSN</sequence>
<evidence type="ECO:0000313" key="3">
    <source>
        <dbReference type="EMBL" id="CAA7013354.1"/>
    </source>
</evidence>
<dbReference type="OrthoDB" id="1049704at2759"/>
<name>A0A6D2HD20_9BRAS</name>
<evidence type="ECO:0000256" key="1">
    <source>
        <dbReference type="SAM" id="MobiDB-lite"/>
    </source>
</evidence>
<gene>
    <name evidence="3" type="ORF">MERR_LOCUS588</name>
</gene>
<feature type="region of interest" description="Disordered" evidence="1">
    <location>
        <begin position="239"/>
        <end position="286"/>
    </location>
</feature>
<evidence type="ECO:0000313" key="4">
    <source>
        <dbReference type="Proteomes" id="UP000467841"/>
    </source>
</evidence>
<keyword evidence="4" id="KW-1185">Reference proteome</keyword>
<reference evidence="3" key="1">
    <citation type="submission" date="2020-01" db="EMBL/GenBank/DDBJ databases">
        <authorList>
            <person name="Mishra B."/>
        </authorList>
    </citation>
    <scope>NUCLEOTIDE SEQUENCE [LARGE SCALE GENOMIC DNA]</scope>
</reference>
<dbReference type="PROSITE" id="PS50090">
    <property type="entry name" value="MYB_LIKE"/>
    <property type="match status" value="1"/>
</dbReference>
<organism evidence="3 4">
    <name type="scientific">Microthlaspi erraticum</name>
    <dbReference type="NCBI Taxonomy" id="1685480"/>
    <lineage>
        <taxon>Eukaryota</taxon>
        <taxon>Viridiplantae</taxon>
        <taxon>Streptophyta</taxon>
        <taxon>Embryophyta</taxon>
        <taxon>Tracheophyta</taxon>
        <taxon>Spermatophyta</taxon>
        <taxon>Magnoliopsida</taxon>
        <taxon>eudicotyledons</taxon>
        <taxon>Gunneridae</taxon>
        <taxon>Pentapetalae</taxon>
        <taxon>rosids</taxon>
        <taxon>malvids</taxon>
        <taxon>Brassicales</taxon>
        <taxon>Brassicaceae</taxon>
        <taxon>Coluteocarpeae</taxon>
        <taxon>Microthlaspi</taxon>
    </lineage>
</organism>
<feature type="domain" description="Myb-like" evidence="2">
    <location>
        <begin position="103"/>
        <end position="174"/>
    </location>
</feature>
<evidence type="ECO:0000259" key="2">
    <source>
        <dbReference type="PROSITE" id="PS50090"/>
    </source>
</evidence>
<dbReference type="AlphaFoldDB" id="A0A6D2HD20"/>
<dbReference type="EMBL" id="CACVBM020000044">
    <property type="protein sequence ID" value="CAA7013354.1"/>
    <property type="molecule type" value="Genomic_DNA"/>
</dbReference>
<dbReference type="PANTHER" id="PTHR45023:SF4">
    <property type="entry name" value="GLYCINE-RICH PROTEIN-RELATED"/>
    <property type="match status" value="1"/>
</dbReference>
<protein>
    <recommendedName>
        <fullName evidence="2">Myb-like domain-containing protein</fullName>
    </recommendedName>
</protein>
<feature type="compositionally biased region" description="Basic and acidic residues" evidence="1">
    <location>
        <begin position="241"/>
        <end position="250"/>
    </location>
</feature>
<proteinExistence type="predicted"/>
<accession>A0A6D2HD20</accession>
<dbReference type="PANTHER" id="PTHR45023">
    <property type="match status" value="1"/>
</dbReference>
<comment type="caution">
    <text evidence="3">The sequence shown here is derived from an EMBL/GenBank/DDBJ whole genome shotgun (WGS) entry which is preliminary data.</text>
</comment>
<dbReference type="InterPro" id="IPR001005">
    <property type="entry name" value="SANT/Myb"/>
</dbReference>